<dbReference type="PANTHER" id="PTHR42686">
    <property type="entry name" value="GH17980P-RELATED"/>
    <property type="match status" value="1"/>
</dbReference>
<dbReference type="Pfam" id="PF00248">
    <property type="entry name" value="Aldo_ket_red"/>
    <property type="match status" value="1"/>
</dbReference>
<sequence length="348" mass="37609">MTHPASQDDSSSQPSQGEPSQAPSGPVRSPTAHGRRRRPGPTRLPALGFGAAQLGNLYRVTTDEEARGAVGAAWDGGVRLFDTAPHYGIGTSERRLGALLASYPREEYLLSTKVGRLLVPGPGDGDDMAHGFAVPDSHRRVWDMSGAGIRRSHVESLERLGLDRVDVLYLHDPEEGPTEQAFAEALPTLAAMREEGLISHVGVGSKDVDVLLRAVRTGLVDVIMLSGRYTLLEQPAAAELLPACLEHGVEVVAVSVFNSGILSRPEVPDDAKYEYGTAPVDLLQRARHLAALAAEHGVQLPDLAVRYPLRHEAVSSVVLGMRTADQVRQNLERFARTIPEELWEQIDA</sequence>
<dbReference type="InterPro" id="IPR020471">
    <property type="entry name" value="AKR"/>
</dbReference>
<dbReference type="SUPFAM" id="SSF51430">
    <property type="entry name" value="NAD(P)-linked oxidoreductase"/>
    <property type="match status" value="1"/>
</dbReference>
<feature type="region of interest" description="Disordered" evidence="1">
    <location>
        <begin position="1"/>
        <end position="48"/>
    </location>
</feature>
<comment type="caution">
    <text evidence="3">The sequence shown here is derived from an EMBL/GenBank/DDBJ whole genome shotgun (WGS) entry which is preliminary data.</text>
</comment>
<dbReference type="Gene3D" id="3.20.20.100">
    <property type="entry name" value="NADP-dependent oxidoreductase domain"/>
    <property type="match status" value="1"/>
</dbReference>
<evidence type="ECO:0000313" key="3">
    <source>
        <dbReference type="EMBL" id="MBP2411084.1"/>
    </source>
</evidence>
<dbReference type="EMBL" id="JAGIOC010000001">
    <property type="protein sequence ID" value="MBP2411084.1"/>
    <property type="molecule type" value="Genomic_DNA"/>
</dbReference>
<feature type="domain" description="NADP-dependent oxidoreductase" evidence="2">
    <location>
        <begin position="47"/>
        <end position="348"/>
    </location>
</feature>
<feature type="compositionally biased region" description="Low complexity" evidence="1">
    <location>
        <begin position="1"/>
        <end position="32"/>
    </location>
</feature>
<keyword evidence="3" id="KW-0560">Oxidoreductase</keyword>
<accession>A0ABS4YQL5</accession>
<evidence type="ECO:0000256" key="1">
    <source>
        <dbReference type="SAM" id="MobiDB-lite"/>
    </source>
</evidence>
<dbReference type="PANTHER" id="PTHR42686:SF1">
    <property type="entry name" value="GH17980P-RELATED"/>
    <property type="match status" value="1"/>
</dbReference>
<dbReference type="Proteomes" id="UP000698222">
    <property type="component" value="Unassembled WGS sequence"/>
</dbReference>
<dbReference type="RefSeq" id="WP_209895460.1">
    <property type="nucleotide sequence ID" value="NZ_BAAAJV010000050.1"/>
</dbReference>
<proteinExistence type="predicted"/>
<dbReference type="InterPro" id="IPR023210">
    <property type="entry name" value="NADP_OxRdtase_dom"/>
</dbReference>
<keyword evidence="4" id="KW-1185">Reference proteome</keyword>
<dbReference type="CDD" id="cd19162">
    <property type="entry name" value="AKR_FDH"/>
    <property type="match status" value="1"/>
</dbReference>
<reference evidence="3 4" key="1">
    <citation type="submission" date="2021-03" db="EMBL/GenBank/DDBJ databases">
        <title>Sequencing the genomes of 1000 actinobacteria strains.</title>
        <authorList>
            <person name="Klenk H.-P."/>
        </authorList>
    </citation>
    <scope>NUCLEOTIDE SEQUENCE [LARGE SCALE GENOMIC DNA]</scope>
    <source>
        <strain evidence="3 4">DSM 14564</strain>
    </source>
</reference>
<organism evidence="3 4">
    <name type="scientific">Brachybacterium fresconis</name>
    <dbReference type="NCBI Taxonomy" id="173363"/>
    <lineage>
        <taxon>Bacteria</taxon>
        <taxon>Bacillati</taxon>
        <taxon>Actinomycetota</taxon>
        <taxon>Actinomycetes</taxon>
        <taxon>Micrococcales</taxon>
        <taxon>Dermabacteraceae</taxon>
        <taxon>Brachybacterium</taxon>
    </lineage>
</organism>
<dbReference type="GO" id="GO:0047834">
    <property type="term" value="F:D-threo-aldose 1-dehydrogenase activity"/>
    <property type="evidence" value="ECO:0007669"/>
    <property type="project" value="UniProtKB-EC"/>
</dbReference>
<name>A0ABS4YQL5_9MICO</name>
<evidence type="ECO:0000313" key="4">
    <source>
        <dbReference type="Proteomes" id="UP000698222"/>
    </source>
</evidence>
<dbReference type="EC" id="1.1.1.122" evidence="3"/>
<dbReference type="InterPro" id="IPR044477">
    <property type="entry name" value="FDH-like"/>
</dbReference>
<evidence type="ECO:0000259" key="2">
    <source>
        <dbReference type="Pfam" id="PF00248"/>
    </source>
</evidence>
<protein>
    <submittedName>
        <fullName evidence="3">D-threo-aldose 1-dehydrogenase</fullName>
        <ecNumber evidence="3">1.1.1.122</ecNumber>
    </submittedName>
</protein>
<gene>
    <name evidence="3" type="ORF">JOF44_003987</name>
</gene>
<dbReference type="InterPro" id="IPR036812">
    <property type="entry name" value="NAD(P)_OxRdtase_dom_sf"/>
</dbReference>